<proteinExistence type="predicted"/>
<evidence type="ECO:0000313" key="1">
    <source>
        <dbReference type="EMBL" id="QDU26076.1"/>
    </source>
</evidence>
<keyword evidence="2" id="KW-1185">Reference proteome</keyword>
<accession>A0A517Y791</accession>
<sequence length="131" mass="14428">MTPIACEVSVHAQPVDATPSANGTLLLPGDWAQAPWGRTFDDALAALGDMPRLYTELDGSFVWTSPPEVERWQLFGCLYDRGRELAYVDLYGTCDRQALARLLDCLRGSAPLMIQQRAAGLFYAEDSFGRA</sequence>
<dbReference type="AlphaFoldDB" id="A0A517Y791"/>
<dbReference type="EMBL" id="CP036274">
    <property type="protein sequence ID" value="QDU26076.1"/>
    <property type="molecule type" value="Genomic_DNA"/>
</dbReference>
<name>A0A517Y791_9BACT</name>
<reference evidence="1 2" key="1">
    <citation type="submission" date="2019-02" db="EMBL/GenBank/DDBJ databases">
        <title>Deep-cultivation of Planctomycetes and their phenomic and genomic characterization uncovers novel biology.</title>
        <authorList>
            <person name="Wiegand S."/>
            <person name="Jogler M."/>
            <person name="Boedeker C."/>
            <person name="Pinto D."/>
            <person name="Vollmers J."/>
            <person name="Rivas-Marin E."/>
            <person name="Kohn T."/>
            <person name="Peeters S.H."/>
            <person name="Heuer A."/>
            <person name="Rast P."/>
            <person name="Oberbeckmann S."/>
            <person name="Bunk B."/>
            <person name="Jeske O."/>
            <person name="Meyerdierks A."/>
            <person name="Storesund J.E."/>
            <person name="Kallscheuer N."/>
            <person name="Luecker S."/>
            <person name="Lage O.M."/>
            <person name="Pohl T."/>
            <person name="Merkel B.J."/>
            <person name="Hornburger P."/>
            <person name="Mueller R.-W."/>
            <person name="Bruemmer F."/>
            <person name="Labrenz M."/>
            <person name="Spormann A.M."/>
            <person name="Op den Camp H."/>
            <person name="Overmann J."/>
            <person name="Amann R."/>
            <person name="Jetten M.S.M."/>
            <person name="Mascher T."/>
            <person name="Medema M.H."/>
            <person name="Devos D.P."/>
            <person name="Kaster A.-K."/>
            <person name="Ovreas L."/>
            <person name="Rohde M."/>
            <person name="Galperin M.Y."/>
            <person name="Jogler C."/>
        </authorList>
    </citation>
    <scope>NUCLEOTIDE SEQUENCE [LARGE SCALE GENOMIC DNA]</scope>
    <source>
        <strain evidence="1 2">ETA_A8</strain>
    </source>
</reference>
<dbReference type="KEGG" id="aagg:ETAA8_11490"/>
<gene>
    <name evidence="1" type="ORF">ETAA8_11490</name>
</gene>
<dbReference type="RefSeq" id="WP_145086063.1">
    <property type="nucleotide sequence ID" value="NZ_CP036274.1"/>
</dbReference>
<dbReference type="Proteomes" id="UP000315017">
    <property type="component" value="Chromosome"/>
</dbReference>
<protein>
    <submittedName>
        <fullName evidence="1">Uncharacterized protein</fullName>
    </submittedName>
</protein>
<dbReference type="OrthoDB" id="289446at2"/>
<organism evidence="1 2">
    <name type="scientific">Anatilimnocola aggregata</name>
    <dbReference type="NCBI Taxonomy" id="2528021"/>
    <lineage>
        <taxon>Bacteria</taxon>
        <taxon>Pseudomonadati</taxon>
        <taxon>Planctomycetota</taxon>
        <taxon>Planctomycetia</taxon>
        <taxon>Pirellulales</taxon>
        <taxon>Pirellulaceae</taxon>
        <taxon>Anatilimnocola</taxon>
    </lineage>
</organism>
<evidence type="ECO:0000313" key="2">
    <source>
        <dbReference type="Proteomes" id="UP000315017"/>
    </source>
</evidence>